<feature type="transmembrane region" description="Helical" evidence="1">
    <location>
        <begin position="552"/>
        <end position="576"/>
    </location>
</feature>
<feature type="transmembrane region" description="Helical" evidence="1">
    <location>
        <begin position="444"/>
        <end position="466"/>
    </location>
</feature>
<evidence type="ECO:0000256" key="2">
    <source>
        <dbReference type="SAM" id="SignalP"/>
    </source>
</evidence>
<reference evidence="3 4" key="1">
    <citation type="submission" date="2016-10" db="EMBL/GenBank/DDBJ databases">
        <authorList>
            <person name="de Groot N.N."/>
        </authorList>
    </citation>
    <scope>NUCLEOTIDE SEQUENCE [LARGE SCALE GENOMIC DNA]</scope>
    <source>
        <strain evidence="3 4">DSM 15345</strain>
    </source>
</reference>
<dbReference type="STRING" id="89524.SAMN05444370_103157"/>
<sequence>MTGRAAFVEAERWSRTAAALLAATLLAASPASAQLAGDPTPRNVVETQATIARLLGIDSAWTLGYALGVFVILAFAREQLNRPLDVGSVAQRRARLVEMFAPDQLRSRAVFARGFAFYAGLLLLGYTLLSLGGASALQLLSPGGEASGALAEFDGASAPLFFALMLVGLMPSSPILSRIEKRMRELAHRMIGVPAHFHEFTDLLLQVRIEPDDMGDLRVGGAEAQRLRIVLGAMREALGDGPGVDRIEQAVLKLFAFQAWGRAAPEWPSWTVRNEFKRLELEIVPAVTALIEDLADLAERHGSRRPTREAKVEDAEQGAALPMTVRGAEGAPPVAVADGAILADGRALEARWRALGDRAVEAVEDVCALLALYAERADTTPGRDNAVANLLRELIFRAEAERGARAPQADILLRALLIMASLMFAIGAIGHASGVNPFPNTSAMGAGALWAMGILVNYGPSSFLTWSARQSAAARNAWRNAFDPDNVFPTLQYVFLFINAWFVSAISMATYLMFSRMWGHVSHVRSHGGELDFHQVFNDYVSLGDAGVAGQFWAALMFAVLGGFHACMMALIYDHVSNSAWRDRQERPPGDPRRGQVILAANAVGLAVLCFVAMDALGYREAAAGTDARVEMMERTVAQAVAAPIERVRALDTGENLSAEEALDRVKGALRTAWDGAPQAYFAVADNDGAAVARRQAVMQVGRAAAALGPDWIGPTAAAMQDIDPDLKDLDVLRARLARPAPEEAWGFSALDSILYSVLSAGLFGLSSAWLMLRALRRLYELRYRRPVPLA</sequence>
<feature type="transmembrane region" description="Helical" evidence="1">
    <location>
        <begin position="57"/>
        <end position="76"/>
    </location>
</feature>
<dbReference type="AlphaFoldDB" id="A0A1H3YM00"/>
<feature type="transmembrane region" description="Helical" evidence="1">
    <location>
        <begin position="115"/>
        <end position="140"/>
    </location>
</feature>
<keyword evidence="1" id="KW-0812">Transmembrane</keyword>
<keyword evidence="1" id="KW-1133">Transmembrane helix</keyword>
<dbReference type="Proteomes" id="UP000198703">
    <property type="component" value="Unassembled WGS sequence"/>
</dbReference>
<protein>
    <submittedName>
        <fullName evidence="3">Uncharacterized protein</fullName>
    </submittedName>
</protein>
<feature type="transmembrane region" description="Helical" evidence="1">
    <location>
        <begin position="597"/>
        <end position="619"/>
    </location>
</feature>
<feature type="transmembrane region" description="Helical" evidence="1">
    <location>
        <begin position="411"/>
        <end position="432"/>
    </location>
</feature>
<feature type="transmembrane region" description="Helical" evidence="1">
    <location>
        <begin position="160"/>
        <end position="179"/>
    </location>
</feature>
<feature type="signal peptide" evidence="2">
    <location>
        <begin position="1"/>
        <end position="33"/>
    </location>
</feature>
<keyword evidence="1" id="KW-0472">Membrane</keyword>
<feature type="transmembrane region" description="Helical" evidence="1">
    <location>
        <begin position="487"/>
        <end position="514"/>
    </location>
</feature>
<evidence type="ECO:0000256" key="1">
    <source>
        <dbReference type="SAM" id="Phobius"/>
    </source>
</evidence>
<accession>A0A1H3YM00</accession>
<feature type="transmembrane region" description="Helical" evidence="1">
    <location>
        <begin position="754"/>
        <end position="776"/>
    </location>
</feature>
<gene>
    <name evidence="3" type="ORF">SAMN05444370_103157</name>
</gene>
<evidence type="ECO:0000313" key="3">
    <source>
        <dbReference type="EMBL" id="SEA12553.1"/>
    </source>
</evidence>
<feature type="chain" id="PRO_5011519002" evidence="2">
    <location>
        <begin position="34"/>
        <end position="791"/>
    </location>
</feature>
<keyword evidence="2" id="KW-0732">Signal</keyword>
<dbReference type="EMBL" id="FNQM01000003">
    <property type="protein sequence ID" value="SEA12553.1"/>
    <property type="molecule type" value="Genomic_DNA"/>
</dbReference>
<evidence type="ECO:0000313" key="4">
    <source>
        <dbReference type="Proteomes" id="UP000198703"/>
    </source>
</evidence>
<name>A0A1H3YM00_9RHOB</name>
<organism evidence="3 4">
    <name type="scientific">Rubrimonas cliftonensis</name>
    <dbReference type="NCBI Taxonomy" id="89524"/>
    <lineage>
        <taxon>Bacteria</taxon>
        <taxon>Pseudomonadati</taxon>
        <taxon>Pseudomonadota</taxon>
        <taxon>Alphaproteobacteria</taxon>
        <taxon>Rhodobacterales</taxon>
        <taxon>Paracoccaceae</taxon>
        <taxon>Rubrimonas</taxon>
    </lineage>
</organism>
<dbReference type="OrthoDB" id="8404604at2"/>
<proteinExistence type="predicted"/>
<keyword evidence="4" id="KW-1185">Reference proteome</keyword>
<dbReference type="RefSeq" id="WP_093250435.1">
    <property type="nucleotide sequence ID" value="NZ_FNQM01000003.1"/>
</dbReference>